<dbReference type="InterPro" id="IPR013551">
    <property type="entry name" value="YicC-like_C"/>
</dbReference>
<feature type="domain" description="Endoribonuclease YicC-like C-terminal" evidence="7">
    <location>
        <begin position="174"/>
        <end position="292"/>
    </location>
</feature>
<evidence type="ECO:0000256" key="2">
    <source>
        <dbReference type="ARBA" id="ARBA00022722"/>
    </source>
</evidence>
<protein>
    <submittedName>
        <fullName evidence="8">YicC family protein</fullName>
    </submittedName>
</protein>
<evidence type="ECO:0000259" key="6">
    <source>
        <dbReference type="Pfam" id="PF03755"/>
    </source>
</evidence>
<feature type="domain" description="Endoribonuclease YicC-like N-terminal" evidence="6">
    <location>
        <begin position="4"/>
        <end position="156"/>
    </location>
</feature>
<accession>A0A9D2M973</accession>
<dbReference type="Proteomes" id="UP000886803">
    <property type="component" value="Unassembled WGS sequence"/>
</dbReference>
<comment type="caution">
    <text evidence="8">The sequence shown here is derived from an EMBL/GenBank/DDBJ whole genome shotgun (WGS) entry which is preliminary data.</text>
</comment>
<keyword evidence="3" id="KW-0255">Endonuclease</keyword>
<proteinExistence type="inferred from homology"/>
<dbReference type="InterPro" id="IPR013527">
    <property type="entry name" value="YicC-like_N"/>
</dbReference>
<evidence type="ECO:0000259" key="7">
    <source>
        <dbReference type="Pfam" id="PF08340"/>
    </source>
</evidence>
<dbReference type="InterPro" id="IPR005229">
    <property type="entry name" value="YicC/YloC-like"/>
</dbReference>
<dbReference type="NCBIfam" id="TIGR00255">
    <property type="entry name" value="YicC/YloC family endoribonuclease"/>
    <property type="match status" value="1"/>
</dbReference>
<sequence length="292" mass="32730">MVWSMTGYGRAQQMLHGREITVEMRSVNARYLEYAARLPRNCAFLEEPVKKLVAAQVHRGKVELSLTIQSTTAADASVQINWALAKSYQQALASLAEQLDLKQDMTVTTLTRFPDVLVPVAAPADPEELQADVEVVVQQAIEAFLQMRASEGAKLAADVREKLAAVEMLVGQIEQGSAGRVKAYTERLYARLQELLADRNIEESRILTEAALFADKTAVDEETVRLRSHLAQYREILEMEEPIGRKLDFLTQELNREANTIGSKCQDASMTKLVVTLKSEIEKIREQIQNIE</sequence>
<evidence type="ECO:0000256" key="3">
    <source>
        <dbReference type="ARBA" id="ARBA00022759"/>
    </source>
</evidence>
<keyword evidence="4" id="KW-0378">Hydrolase</keyword>
<comment type="cofactor">
    <cofactor evidence="1">
        <name>a divalent metal cation</name>
        <dbReference type="ChEBI" id="CHEBI:60240"/>
    </cofactor>
</comment>
<dbReference type="Pfam" id="PF08340">
    <property type="entry name" value="YicC-like_C"/>
    <property type="match status" value="1"/>
</dbReference>
<dbReference type="PANTHER" id="PTHR30636">
    <property type="entry name" value="UPF0701 PROTEIN YICC"/>
    <property type="match status" value="1"/>
</dbReference>
<dbReference type="GO" id="GO:0004521">
    <property type="term" value="F:RNA endonuclease activity"/>
    <property type="evidence" value="ECO:0007669"/>
    <property type="project" value="InterPro"/>
</dbReference>
<evidence type="ECO:0000313" key="8">
    <source>
        <dbReference type="EMBL" id="HJB42914.1"/>
    </source>
</evidence>
<comment type="similarity">
    <text evidence="5">Belongs to the YicC/YloC family.</text>
</comment>
<keyword evidence="2" id="KW-0540">Nuclease</keyword>
<gene>
    <name evidence="8" type="ORF">H9945_10500</name>
</gene>
<evidence type="ECO:0000256" key="4">
    <source>
        <dbReference type="ARBA" id="ARBA00022801"/>
    </source>
</evidence>
<dbReference type="AlphaFoldDB" id="A0A9D2M973"/>
<reference evidence="8" key="1">
    <citation type="journal article" date="2021" name="PeerJ">
        <title>Extensive microbial diversity within the chicken gut microbiome revealed by metagenomics and culture.</title>
        <authorList>
            <person name="Gilroy R."/>
            <person name="Ravi A."/>
            <person name="Getino M."/>
            <person name="Pursley I."/>
            <person name="Horton D.L."/>
            <person name="Alikhan N.F."/>
            <person name="Baker D."/>
            <person name="Gharbi K."/>
            <person name="Hall N."/>
            <person name="Watson M."/>
            <person name="Adriaenssens E.M."/>
            <person name="Foster-Nyarko E."/>
            <person name="Jarju S."/>
            <person name="Secka A."/>
            <person name="Antonio M."/>
            <person name="Oren A."/>
            <person name="Chaudhuri R.R."/>
            <person name="La Ragione R."/>
            <person name="Hildebrand F."/>
            <person name="Pallen M.J."/>
        </authorList>
    </citation>
    <scope>NUCLEOTIDE SEQUENCE</scope>
    <source>
        <strain evidence="8">ChiBcec8-13705</strain>
    </source>
</reference>
<reference evidence="8" key="2">
    <citation type="submission" date="2021-04" db="EMBL/GenBank/DDBJ databases">
        <authorList>
            <person name="Gilroy R."/>
        </authorList>
    </citation>
    <scope>NUCLEOTIDE SEQUENCE</scope>
    <source>
        <strain evidence="8">ChiBcec8-13705</strain>
    </source>
</reference>
<evidence type="ECO:0000256" key="1">
    <source>
        <dbReference type="ARBA" id="ARBA00001968"/>
    </source>
</evidence>
<evidence type="ECO:0000313" key="9">
    <source>
        <dbReference type="Proteomes" id="UP000886803"/>
    </source>
</evidence>
<name>A0A9D2M973_9FIRM</name>
<organism evidence="8 9">
    <name type="scientific">Candidatus Gemmiger avicola</name>
    <dbReference type="NCBI Taxonomy" id="2838605"/>
    <lineage>
        <taxon>Bacteria</taxon>
        <taxon>Bacillati</taxon>
        <taxon>Bacillota</taxon>
        <taxon>Clostridia</taxon>
        <taxon>Eubacteriales</taxon>
        <taxon>Gemmiger</taxon>
    </lineage>
</organism>
<evidence type="ECO:0000256" key="5">
    <source>
        <dbReference type="ARBA" id="ARBA00035648"/>
    </source>
</evidence>
<dbReference type="EMBL" id="DWYG01000178">
    <property type="protein sequence ID" value="HJB42914.1"/>
    <property type="molecule type" value="Genomic_DNA"/>
</dbReference>
<dbReference type="GO" id="GO:0016787">
    <property type="term" value="F:hydrolase activity"/>
    <property type="evidence" value="ECO:0007669"/>
    <property type="project" value="UniProtKB-KW"/>
</dbReference>
<dbReference type="Pfam" id="PF03755">
    <property type="entry name" value="YicC-like_N"/>
    <property type="match status" value="1"/>
</dbReference>
<dbReference type="PANTHER" id="PTHR30636:SF3">
    <property type="entry name" value="UPF0701 PROTEIN YICC"/>
    <property type="match status" value="1"/>
</dbReference>